<proteinExistence type="predicted"/>
<dbReference type="EMBL" id="NJHN03000037">
    <property type="protein sequence ID" value="KAH9421787.1"/>
    <property type="molecule type" value="Genomic_DNA"/>
</dbReference>
<keyword evidence="2" id="KW-1185">Reference proteome</keyword>
<gene>
    <name evidence="1" type="ORF">DERP_002075</name>
</gene>
<protein>
    <submittedName>
        <fullName evidence="1">Uncharacterized protein</fullName>
    </submittedName>
</protein>
<accession>A0ABQ8JH55</accession>
<comment type="caution">
    <text evidence="1">The sequence shown here is derived from an EMBL/GenBank/DDBJ whole genome shotgun (WGS) entry which is preliminary data.</text>
</comment>
<organism evidence="1 2">
    <name type="scientific">Dermatophagoides pteronyssinus</name>
    <name type="common">European house dust mite</name>
    <dbReference type="NCBI Taxonomy" id="6956"/>
    <lineage>
        <taxon>Eukaryota</taxon>
        <taxon>Metazoa</taxon>
        <taxon>Ecdysozoa</taxon>
        <taxon>Arthropoda</taxon>
        <taxon>Chelicerata</taxon>
        <taxon>Arachnida</taxon>
        <taxon>Acari</taxon>
        <taxon>Acariformes</taxon>
        <taxon>Sarcoptiformes</taxon>
        <taxon>Astigmata</taxon>
        <taxon>Psoroptidia</taxon>
        <taxon>Analgoidea</taxon>
        <taxon>Pyroglyphidae</taxon>
        <taxon>Dermatophagoidinae</taxon>
        <taxon>Dermatophagoides</taxon>
    </lineage>
</organism>
<reference evidence="1 2" key="1">
    <citation type="journal article" date="2018" name="J. Allergy Clin. Immunol.">
        <title>High-quality assembly of Dermatophagoides pteronyssinus genome and transcriptome reveals a wide range of novel allergens.</title>
        <authorList>
            <person name="Liu X.Y."/>
            <person name="Yang K.Y."/>
            <person name="Wang M.Q."/>
            <person name="Kwok J.S."/>
            <person name="Zeng X."/>
            <person name="Yang Z."/>
            <person name="Xiao X.J."/>
            <person name="Lau C.P."/>
            <person name="Li Y."/>
            <person name="Huang Z.M."/>
            <person name="Ba J.G."/>
            <person name="Yim A.K."/>
            <person name="Ouyang C.Y."/>
            <person name="Ngai S.M."/>
            <person name="Chan T.F."/>
            <person name="Leung E.L."/>
            <person name="Liu L."/>
            <person name="Liu Z.G."/>
            <person name="Tsui S.K."/>
        </authorList>
    </citation>
    <scope>NUCLEOTIDE SEQUENCE [LARGE SCALE GENOMIC DNA]</scope>
    <source>
        <strain evidence="1">Derp</strain>
    </source>
</reference>
<reference evidence="1 2" key="2">
    <citation type="journal article" date="2022" name="Mol. Biol. Evol.">
        <title>Comparative Genomics Reveals Insights into the Divergent Evolution of Astigmatic Mites and Household Pest Adaptations.</title>
        <authorList>
            <person name="Xiong Q."/>
            <person name="Wan A.T."/>
            <person name="Liu X."/>
            <person name="Fung C.S."/>
            <person name="Xiao X."/>
            <person name="Malainual N."/>
            <person name="Hou J."/>
            <person name="Wang L."/>
            <person name="Wang M."/>
            <person name="Yang K.Y."/>
            <person name="Cui Y."/>
            <person name="Leung E.L."/>
            <person name="Nong W."/>
            <person name="Shin S.K."/>
            <person name="Au S.W."/>
            <person name="Jeong K.Y."/>
            <person name="Chew F.T."/>
            <person name="Hui J.H."/>
            <person name="Leung T.F."/>
            <person name="Tungtrongchitr A."/>
            <person name="Zhong N."/>
            <person name="Liu Z."/>
            <person name="Tsui S.K."/>
        </authorList>
    </citation>
    <scope>NUCLEOTIDE SEQUENCE [LARGE SCALE GENOMIC DNA]</scope>
    <source>
        <strain evidence="1">Derp</strain>
    </source>
</reference>
<name>A0ABQ8JH55_DERPT</name>
<evidence type="ECO:0000313" key="2">
    <source>
        <dbReference type="Proteomes" id="UP000887458"/>
    </source>
</evidence>
<sequence>MVPDAKVEIIIVFYLSTICYDSRYSFICSVDRCCCFENKNDKPDLLDHYYCPLLLRTSTRWMNE</sequence>
<evidence type="ECO:0000313" key="1">
    <source>
        <dbReference type="EMBL" id="KAH9421787.1"/>
    </source>
</evidence>
<dbReference type="Proteomes" id="UP000887458">
    <property type="component" value="Unassembled WGS sequence"/>
</dbReference>